<dbReference type="Proteomes" id="UP000028524">
    <property type="component" value="Unassembled WGS sequence"/>
</dbReference>
<feature type="compositionally biased region" description="Basic and acidic residues" evidence="8">
    <location>
        <begin position="58"/>
        <end position="69"/>
    </location>
</feature>
<evidence type="ECO:0000259" key="9">
    <source>
        <dbReference type="PROSITE" id="PS50071"/>
    </source>
</evidence>
<dbReference type="InterPro" id="IPR001356">
    <property type="entry name" value="HD"/>
</dbReference>
<feature type="DNA-binding region" description="Homeobox" evidence="6">
    <location>
        <begin position="57"/>
        <end position="116"/>
    </location>
</feature>
<evidence type="ECO:0000256" key="8">
    <source>
        <dbReference type="SAM" id="MobiDB-lite"/>
    </source>
</evidence>
<accession>A0A084QF05</accession>
<evidence type="ECO:0000256" key="2">
    <source>
        <dbReference type="ARBA" id="ARBA00010896"/>
    </source>
</evidence>
<dbReference type="InterPro" id="IPR050720">
    <property type="entry name" value="Engrailed_Homeobox_TFs"/>
</dbReference>
<dbReference type="Pfam" id="PF00046">
    <property type="entry name" value="Homeodomain"/>
    <property type="match status" value="1"/>
</dbReference>
<proteinExistence type="inferred from homology"/>
<evidence type="ECO:0000313" key="11">
    <source>
        <dbReference type="Proteomes" id="UP000028524"/>
    </source>
</evidence>
<comment type="subcellular location">
    <subcellularLocation>
        <location evidence="1 6 7">Nucleus</location>
    </subcellularLocation>
</comment>
<dbReference type="GO" id="GO:0003677">
    <property type="term" value="F:DNA binding"/>
    <property type="evidence" value="ECO:0007669"/>
    <property type="project" value="UniProtKB-UniRule"/>
</dbReference>
<feature type="compositionally biased region" description="Polar residues" evidence="8">
    <location>
        <begin position="43"/>
        <end position="54"/>
    </location>
</feature>
<comment type="similarity">
    <text evidence="2">Belongs to the engrailed homeobox family.</text>
</comment>
<feature type="compositionally biased region" description="Basic and acidic residues" evidence="8">
    <location>
        <begin position="112"/>
        <end position="132"/>
    </location>
</feature>
<dbReference type="GO" id="GO:0016586">
    <property type="term" value="C:RSC-type complex"/>
    <property type="evidence" value="ECO:0007669"/>
    <property type="project" value="TreeGrafter"/>
</dbReference>
<keyword evidence="3 6" id="KW-0238">DNA-binding</keyword>
<evidence type="ECO:0000256" key="3">
    <source>
        <dbReference type="ARBA" id="ARBA00023125"/>
    </source>
</evidence>
<keyword evidence="11" id="KW-1185">Reference proteome</keyword>
<feature type="domain" description="Homeobox" evidence="9">
    <location>
        <begin position="55"/>
        <end position="115"/>
    </location>
</feature>
<dbReference type="CDD" id="cd00086">
    <property type="entry name" value="homeodomain"/>
    <property type="match status" value="1"/>
</dbReference>
<feature type="region of interest" description="Disordered" evidence="8">
    <location>
        <begin position="43"/>
        <end position="220"/>
    </location>
</feature>
<dbReference type="PANTHER" id="PTHR24341:SF6">
    <property type="entry name" value="HOMEOBOX PROTEIN INVECTED"/>
    <property type="match status" value="1"/>
</dbReference>
<name>A0A084QF05_STAC4</name>
<dbReference type="InterPro" id="IPR017970">
    <property type="entry name" value="Homeobox_CS"/>
</dbReference>
<dbReference type="PROSITE" id="PS00027">
    <property type="entry name" value="HOMEOBOX_1"/>
    <property type="match status" value="1"/>
</dbReference>
<dbReference type="STRING" id="1283841.A0A084QF05"/>
<feature type="compositionally biased region" description="Polar residues" evidence="8">
    <location>
        <begin position="161"/>
        <end position="175"/>
    </location>
</feature>
<evidence type="ECO:0000256" key="6">
    <source>
        <dbReference type="PROSITE-ProRule" id="PRU00108"/>
    </source>
</evidence>
<dbReference type="HOGENOM" id="CLU_023864_0_0_1"/>
<dbReference type="PANTHER" id="PTHR24341">
    <property type="entry name" value="HOMEOBOX PROTEIN ENGRAILED"/>
    <property type="match status" value="1"/>
</dbReference>
<dbReference type="EMBL" id="KL660789">
    <property type="protein sequence ID" value="KFA62540.1"/>
    <property type="molecule type" value="Genomic_DNA"/>
</dbReference>
<dbReference type="OMA" id="HARINNW"/>
<protein>
    <recommendedName>
        <fullName evidence="9">Homeobox domain-containing protein</fullName>
    </recommendedName>
</protein>
<dbReference type="GO" id="GO:0000981">
    <property type="term" value="F:DNA-binding transcription factor activity, RNA polymerase II-specific"/>
    <property type="evidence" value="ECO:0007669"/>
    <property type="project" value="InterPro"/>
</dbReference>
<dbReference type="Gene3D" id="1.10.10.60">
    <property type="entry name" value="Homeodomain-like"/>
    <property type="match status" value="1"/>
</dbReference>
<evidence type="ECO:0000256" key="1">
    <source>
        <dbReference type="ARBA" id="ARBA00004123"/>
    </source>
</evidence>
<evidence type="ECO:0000256" key="5">
    <source>
        <dbReference type="ARBA" id="ARBA00023242"/>
    </source>
</evidence>
<evidence type="ECO:0000256" key="4">
    <source>
        <dbReference type="ARBA" id="ARBA00023155"/>
    </source>
</evidence>
<dbReference type="SMART" id="SM00389">
    <property type="entry name" value="HOX"/>
    <property type="match status" value="1"/>
</dbReference>
<dbReference type="InParanoid" id="A0A084QF05"/>
<dbReference type="OrthoDB" id="6159439at2759"/>
<sequence length="587" mass="63653">MEPFAQSQWPTWGYSGVDPFSTYTQLPAYPSYLADSIEAAYQSSQQHLAHNHQLSRPAESKPRLSKEEVELLEAEFQKNHKPNSSTKKALAESMRVDNARINNWFQNRRAREKKENNIRAYEAKQRLEKEAADPGAGKHPTGDRQRDLVASSAPFPEAPKVSQTSPRSPSNSDAQTPHDDEEIHQSTEVESSSNASPIAPGLDYSLDLSISDPTSTGDYDDQVQAETEHSNHYLSTSDSASDVRTPEVGMQSFGSYVPEYLLNSTYNFMGADDSVKLGPAFPAHDPENDQAYADGALQIHTTDFDNRQFLPDGSFQQTLSPDMPLKSTPAIDIAARRNRRPPPLAINGARSFSSAAPKTAADLTAKRGDFGGSMRRVASASGPVRITKPSLAVAQRSPYAAERMADGLFQMNRSPILASHGGSIAPPTPNTPLVSSQQGIDEASTPFALDGKFPITDVVGHDPTLRTPPTTPGIMGQLFNLNSAYEMSMSDEPLATPGLARFPGEFEMPTLTASVPSYIAQDCASQPETPLYAPHMGPAYFGYPGGGNAEYNWSDASTSAKSSPGQSSQRVQFMNMTASSFSFGDEQ</sequence>
<feature type="compositionally biased region" description="Basic and acidic residues" evidence="8">
    <location>
        <begin position="176"/>
        <end position="187"/>
    </location>
</feature>
<dbReference type="PROSITE" id="PS50071">
    <property type="entry name" value="HOMEOBOX_2"/>
    <property type="match status" value="1"/>
</dbReference>
<dbReference type="SUPFAM" id="SSF46689">
    <property type="entry name" value="Homeodomain-like"/>
    <property type="match status" value="1"/>
</dbReference>
<gene>
    <name evidence="10" type="ORF">S40285_05687</name>
</gene>
<evidence type="ECO:0000256" key="7">
    <source>
        <dbReference type="RuleBase" id="RU000682"/>
    </source>
</evidence>
<evidence type="ECO:0000313" key="10">
    <source>
        <dbReference type="EMBL" id="KFA62540.1"/>
    </source>
</evidence>
<dbReference type="AlphaFoldDB" id="A0A084QF05"/>
<reference evidence="10 11" key="1">
    <citation type="journal article" date="2014" name="BMC Genomics">
        <title>Comparative genome sequencing reveals chemotype-specific gene clusters in the toxigenic black mold Stachybotrys.</title>
        <authorList>
            <person name="Semeiks J."/>
            <person name="Borek D."/>
            <person name="Otwinowski Z."/>
            <person name="Grishin N.V."/>
        </authorList>
    </citation>
    <scope>NUCLEOTIDE SEQUENCE [LARGE SCALE GENOMIC DNA]</scope>
    <source>
        <strain evidence="10 11">IBT 40285</strain>
    </source>
</reference>
<keyword evidence="5 6" id="KW-0539">Nucleus</keyword>
<organism evidence="10 11">
    <name type="scientific">Stachybotrys chlorohalonatus (strain IBT 40285)</name>
    <dbReference type="NCBI Taxonomy" id="1283841"/>
    <lineage>
        <taxon>Eukaryota</taxon>
        <taxon>Fungi</taxon>
        <taxon>Dikarya</taxon>
        <taxon>Ascomycota</taxon>
        <taxon>Pezizomycotina</taxon>
        <taxon>Sordariomycetes</taxon>
        <taxon>Hypocreomycetidae</taxon>
        <taxon>Hypocreales</taxon>
        <taxon>Stachybotryaceae</taxon>
        <taxon>Stachybotrys</taxon>
    </lineage>
</organism>
<keyword evidence="4 6" id="KW-0371">Homeobox</keyword>
<dbReference type="InterPro" id="IPR009057">
    <property type="entry name" value="Homeodomain-like_sf"/>
</dbReference>